<accession>A0A3N6P2B4</accession>
<gene>
    <name evidence="1" type="ORF">D5R40_28640</name>
</gene>
<name>A0A3N6P2B4_9CYAN</name>
<protein>
    <submittedName>
        <fullName evidence="1">Uncharacterized protein</fullName>
    </submittedName>
</protein>
<sequence length="121" mass="13635">MVKQRGIVLRGVLTQRPDLYRVLTCQWTHGHAPLPKFAGGGCGRIYRGVQMRKSSASSYAYSPLQNVLERQLRAPCLTAETMTGCACTLLQVYGALQSRKKGRRLITYFDSWRMGRPVQKS</sequence>
<comment type="caution">
    <text evidence="1">The sequence shown here is derived from an EMBL/GenBank/DDBJ whole genome shotgun (WGS) entry which is preliminary data.</text>
</comment>
<evidence type="ECO:0000313" key="1">
    <source>
        <dbReference type="EMBL" id="RQH26050.1"/>
    </source>
</evidence>
<organism evidence="1 2">
    <name type="scientific">Okeania hirsuta</name>
    <dbReference type="NCBI Taxonomy" id="1458930"/>
    <lineage>
        <taxon>Bacteria</taxon>
        <taxon>Bacillati</taxon>
        <taxon>Cyanobacteriota</taxon>
        <taxon>Cyanophyceae</taxon>
        <taxon>Oscillatoriophycideae</taxon>
        <taxon>Oscillatoriales</taxon>
        <taxon>Microcoleaceae</taxon>
        <taxon>Okeania</taxon>
    </lineage>
</organism>
<keyword evidence="2" id="KW-1185">Reference proteome</keyword>
<reference evidence="1 2" key="1">
    <citation type="journal article" date="2018" name="ACS Chem. Biol.">
        <title>Ketoreductase domain dysfunction expands chemodiversity: malyngamide biosynthesis in the cyanobacterium Okeania hirsuta.</title>
        <authorList>
            <person name="Moss N.A."/>
            <person name="Leao T."/>
            <person name="Rankin M."/>
            <person name="McCullough T.M."/>
            <person name="Qu P."/>
            <person name="Korobeynikov A."/>
            <person name="Smith J.L."/>
            <person name="Gerwick L."/>
            <person name="Gerwick W.H."/>
        </authorList>
    </citation>
    <scope>NUCLEOTIDE SEQUENCE [LARGE SCALE GENOMIC DNA]</scope>
    <source>
        <strain evidence="1 2">PAB10Feb10-1</strain>
    </source>
</reference>
<dbReference type="Proteomes" id="UP000269154">
    <property type="component" value="Unassembled WGS sequence"/>
</dbReference>
<dbReference type="EMBL" id="RCBY01000284">
    <property type="protein sequence ID" value="RQH26050.1"/>
    <property type="molecule type" value="Genomic_DNA"/>
</dbReference>
<dbReference type="AlphaFoldDB" id="A0A3N6P2B4"/>
<evidence type="ECO:0000313" key="2">
    <source>
        <dbReference type="Proteomes" id="UP000269154"/>
    </source>
</evidence>
<proteinExistence type="predicted"/>